<dbReference type="RefSeq" id="WP_186941836.1">
    <property type="nucleotide sequence ID" value="NZ_JACOGA010000007.1"/>
</dbReference>
<evidence type="ECO:0000256" key="1">
    <source>
        <dbReference type="SAM" id="SignalP"/>
    </source>
</evidence>
<gene>
    <name evidence="2" type="ORF">H8K55_09445</name>
</gene>
<proteinExistence type="predicted"/>
<dbReference type="InterPro" id="IPR018673">
    <property type="entry name" value="DUF2141"/>
</dbReference>
<feature type="chain" id="PRO_5047050739" evidence="1">
    <location>
        <begin position="23"/>
        <end position="139"/>
    </location>
</feature>
<dbReference type="Pfam" id="PF09912">
    <property type="entry name" value="DUF2141"/>
    <property type="match status" value="1"/>
</dbReference>
<evidence type="ECO:0000313" key="2">
    <source>
        <dbReference type="EMBL" id="MBC3873813.1"/>
    </source>
</evidence>
<keyword evidence="1" id="KW-0732">Signal</keyword>
<name>A0ABR6YAY8_9BURK</name>
<sequence>MIHKLFGAIGFVFMLAAQNASAADLKITISQIQSGSGELRIALYKQADQWLTKSFKKIQEPAVAGSVTVIISDIPAGDYAVALFHDVDSDGKMAKNFLGIPKEPYGFSNDARGSFGPPSFDASKFAVPAEGAAITIKLE</sequence>
<evidence type="ECO:0000313" key="3">
    <source>
        <dbReference type="Proteomes" id="UP000624279"/>
    </source>
</evidence>
<accession>A0ABR6YAY8</accession>
<comment type="caution">
    <text evidence="2">The sequence shown here is derived from an EMBL/GenBank/DDBJ whole genome shotgun (WGS) entry which is preliminary data.</text>
</comment>
<feature type="signal peptide" evidence="1">
    <location>
        <begin position="1"/>
        <end position="22"/>
    </location>
</feature>
<protein>
    <submittedName>
        <fullName evidence="2">DUF2141 domain-containing protein</fullName>
    </submittedName>
</protein>
<reference evidence="2 3" key="1">
    <citation type="submission" date="2020-08" db="EMBL/GenBank/DDBJ databases">
        <title>Novel species isolated from subtropical streams in China.</title>
        <authorList>
            <person name="Lu H."/>
        </authorList>
    </citation>
    <scope>NUCLEOTIDE SEQUENCE [LARGE SCALE GENOMIC DNA]</scope>
    <source>
        <strain evidence="2 3">LX15W</strain>
    </source>
</reference>
<dbReference type="Proteomes" id="UP000624279">
    <property type="component" value="Unassembled WGS sequence"/>
</dbReference>
<organism evidence="2 3">
    <name type="scientific">Undibacterium flavidum</name>
    <dbReference type="NCBI Taxonomy" id="2762297"/>
    <lineage>
        <taxon>Bacteria</taxon>
        <taxon>Pseudomonadati</taxon>
        <taxon>Pseudomonadota</taxon>
        <taxon>Betaproteobacteria</taxon>
        <taxon>Burkholderiales</taxon>
        <taxon>Oxalobacteraceae</taxon>
        <taxon>Undibacterium</taxon>
    </lineage>
</organism>
<keyword evidence="3" id="KW-1185">Reference proteome</keyword>
<dbReference type="EMBL" id="JACOGA010000007">
    <property type="protein sequence ID" value="MBC3873813.1"/>
    <property type="molecule type" value="Genomic_DNA"/>
</dbReference>